<dbReference type="KEGG" id="hyf:DTO96_101486"/>
<proteinExistence type="predicted"/>
<dbReference type="PRINTS" id="PR01490">
    <property type="entry name" value="RTXTOXIND"/>
</dbReference>
<dbReference type="Gene3D" id="1.10.287.470">
    <property type="entry name" value="Helix hairpin bin"/>
    <property type="match status" value="1"/>
</dbReference>
<name>A0A345DBL2_9BURK</name>
<dbReference type="Gene3D" id="2.40.30.170">
    <property type="match status" value="1"/>
</dbReference>
<feature type="domain" description="AprE-like beta-barrel" evidence="4">
    <location>
        <begin position="293"/>
        <end position="387"/>
    </location>
</feature>
<protein>
    <submittedName>
        <fullName evidence="5">Colicin V secretion protein CvaA</fullName>
    </submittedName>
</protein>
<dbReference type="InterPro" id="IPR050739">
    <property type="entry name" value="MFP"/>
</dbReference>
<feature type="coiled-coil region" evidence="1">
    <location>
        <begin position="116"/>
        <end position="234"/>
    </location>
</feature>
<dbReference type="Gene3D" id="2.40.50.100">
    <property type="match status" value="2"/>
</dbReference>
<evidence type="ECO:0000256" key="1">
    <source>
        <dbReference type="SAM" id="Coils"/>
    </source>
</evidence>
<sequence>MNDSLFRPEAVERSKSKPLSGILLIQPLAVNVLTVVSLLIGLALLAFLIFGTYTKKERVTGVLLPNLGLVRVAAPQMGTVVKREVTEGQVVKRGHVLYRISSDRAVGSEVVGQLASNQSELKRQSLEEQLNRQNSMNEISSLQSAQKISALQQQLAQINSELSIYKEQLRIANDVYKRNQALVDEGFISSAVLEDKRNNYLNQLNNQKRLMREKTSIQQQLSSAKTELEDAKLKGDNQNASITQSITDNETQRELLVLAPIDGVASAIQADVGQVVNANTVLLSIVPTDALLEANVYLSSRAIGFIKEGNSVLLRYQAFPYQKFGQHEGEVVSISKVALTNNELIEAGILKATEPMYRVKIKPASQTIMAYGKQEALQPSMQLEADVLMDTRRLYEWLFEPLFSITGRLMGSKV</sequence>
<reference evidence="6" key="1">
    <citation type="submission" date="2018-07" db="EMBL/GenBank/DDBJ databases">
        <authorList>
            <person name="Kim H."/>
        </authorList>
    </citation>
    <scope>NUCLEOTIDE SEQUENCE [LARGE SCALE GENOMIC DNA]</scope>
    <source>
        <strain evidence="6">F02</strain>
    </source>
</reference>
<dbReference type="Pfam" id="PF26002">
    <property type="entry name" value="Beta-barrel_AprE"/>
    <property type="match status" value="1"/>
</dbReference>
<keyword evidence="1" id="KW-0175">Coiled coil</keyword>
<accession>A0A345DBL2</accession>
<organism evidence="5 6">
    <name type="scientific">Ephemeroptericola cinctiostellae</name>
    <dbReference type="NCBI Taxonomy" id="2268024"/>
    <lineage>
        <taxon>Bacteria</taxon>
        <taxon>Pseudomonadati</taxon>
        <taxon>Pseudomonadota</taxon>
        <taxon>Betaproteobacteria</taxon>
        <taxon>Burkholderiales</taxon>
        <taxon>Burkholderiaceae</taxon>
        <taxon>Ephemeroptericola</taxon>
    </lineage>
</organism>
<evidence type="ECO:0000259" key="3">
    <source>
        <dbReference type="Pfam" id="PF25917"/>
    </source>
</evidence>
<evidence type="ECO:0000256" key="2">
    <source>
        <dbReference type="SAM" id="Phobius"/>
    </source>
</evidence>
<keyword evidence="2" id="KW-1133">Transmembrane helix</keyword>
<keyword evidence="2" id="KW-0472">Membrane</keyword>
<dbReference type="InterPro" id="IPR058625">
    <property type="entry name" value="MdtA-like_BSH"/>
</dbReference>
<dbReference type="RefSeq" id="WP_157964368.1">
    <property type="nucleotide sequence ID" value="NZ_CP031124.1"/>
</dbReference>
<dbReference type="AlphaFoldDB" id="A0A345DBL2"/>
<keyword evidence="2" id="KW-0812">Transmembrane</keyword>
<dbReference type="PANTHER" id="PTHR30386:SF28">
    <property type="entry name" value="EXPORTED PROTEIN"/>
    <property type="match status" value="1"/>
</dbReference>
<evidence type="ECO:0000259" key="4">
    <source>
        <dbReference type="Pfam" id="PF26002"/>
    </source>
</evidence>
<feature type="transmembrane region" description="Helical" evidence="2">
    <location>
        <begin position="21"/>
        <end position="50"/>
    </location>
</feature>
<dbReference type="SUPFAM" id="SSF111369">
    <property type="entry name" value="HlyD-like secretion proteins"/>
    <property type="match status" value="1"/>
</dbReference>
<dbReference type="EMBL" id="CP031124">
    <property type="protein sequence ID" value="AXF85750.1"/>
    <property type="molecule type" value="Genomic_DNA"/>
</dbReference>
<dbReference type="InterPro" id="IPR058982">
    <property type="entry name" value="Beta-barrel_AprE"/>
</dbReference>
<gene>
    <name evidence="5" type="primary">cvaA</name>
    <name evidence="5" type="ORF">DTO96_101486</name>
</gene>
<keyword evidence="6" id="KW-1185">Reference proteome</keyword>
<dbReference type="Pfam" id="PF25917">
    <property type="entry name" value="BSH_RND"/>
    <property type="match status" value="1"/>
</dbReference>
<feature type="domain" description="Multidrug resistance protein MdtA-like barrel-sandwich hybrid" evidence="3">
    <location>
        <begin position="72"/>
        <end position="283"/>
    </location>
</feature>
<dbReference type="Proteomes" id="UP000252182">
    <property type="component" value="Chromosome"/>
</dbReference>
<evidence type="ECO:0000313" key="5">
    <source>
        <dbReference type="EMBL" id="AXF85750.1"/>
    </source>
</evidence>
<evidence type="ECO:0000313" key="6">
    <source>
        <dbReference type="Proteomes" id="UP000252182"/>
    </source>
</evidence>
<dbReference type="PANTHER" id="PTHR30386">
    <property type="entry name" value="MEMBRANE FUSION SUBUNIT OF EMRAB-TOLC MULTIDRUG EFFLUX PUMP"/>
    <property type="match status" value="1"/>
</dbReference>
<dbReference type="OrthoDB" id="9775513at2"/>